<dbReference type="Proteomes" id="UP000095283">
    <property type="component" value="Unplaced"/>
</dbReference>
<organism evidence="2 3">
    <name type="scientific">Heterorhabditis bacteriophora</name>
    <name type="common">Entomopathogenic nematode worm</name>
    <dbReference type="NCBI Taxonomy" id="37862"/>
    <lineage>
        <taxon>Eukaryota</taxon>
        <taxon>Metazoa</taxon>
        <taxon>Ecdysozoa</taxon>
        <taxon>Nematoda</taxon>
        <taxon>Chromadorea</taxon>
        <taxon>Rhabditida</taxon>
        <taxon>Rhabditina</taxon>
        <taxon>Rhabditomorpha</taxon>
        <taxon>Strongyloidea</taxon>
        <taxon>Heterorhabditidae</taxon>
        <taxon>Heterorhabditis</taxon>
    </lineage>
</organism>
<name>A0A1I7W8H2_HETBA</name>
<dbReference type="AlphaFoldDB" id="A0A1I7W8H2"/>
<feature type="transmembrane region" description="Helical" evidence="1">
    <location>
        <begin position="64"/>
        <end position="84"/>
    </location>
</feature>
<sequence>MIKLLICDEMRSVKKTIDSLLKNRSAKNIIPIIGVTSVLLFDFKSNVILVLLKLTIVSFFNNSYILGMMLALIIPSILDITTFLPRFIEEKNWFNVTVNLCGNIFFAFFGIYFLILMQLFFKSPLNFLFSYQTLLARDCLIVLIYCPYNVTGLLRSPISTEFFC</sequence>
<keyword evidence="1" id="KW-0812">Transmembrane</keyword>
<dbReference type="WBParaSite" id="Hba_00944">
    <property type="protein sequence ID" value="Hba_00944"/>
    <property type="gene ID" value="Hba_00944"/>
</dbReference>
<evidence type="ECO:0000313" key="3">
    <source>
        <dbReference type="WBParaSite" id="Hba_00944"/>
    </source>
</evidence>
<evidence type="ECO:0000313" key="2">
    <source>
        <dbReference type="Proteomes" id="UP000095283"/>
    </source>
</evidence>
<accession>A0A1I7W8H2</accession>
<reference evidence="3" key="1">
    <citation type="submission" date="2016-11" db="UniProtKB">
        <authorList>
            <consortium name="WormBaseParasite"/>
        </authorList>
    </citation>
    <scope>IDENTIFICATION</scope>
</reference>
<keyword evidence="1" id="KW-1133">Transmembrane helix</keyword>
<feature type="transmembrane region" description="Helical" evidence="1">
    <location>
        <begin position="29"/>
        <end position="52"/>
    </location>
</feature>
<feature type="transmembrane region" description="Helical" evidence="1">
    <location>
        <begin position="96"/>
        <end position="121"/>
    </location>
</feature>
<keyword evidence="2" id="KW-1185">Reference proteome</keyword>
<protein>
    <submittedName>
        <fullName evidence="3">7TM_GPCR_Srx domain-containing protein</fullName>
    </submittedName>
</protein>
<proteinExistence type="predicted"/>
<evidence type="ECO:0000256" key="1">
    <source>
        <dbReference type="SAM" id="Phobius"/>
    </source>
</evidence>
<keyword evidence="1" id="KW-0472">Membrane</keyword>